<keyword evidence="4 9" id="KW-0067">ATP-binding</keyword>
<dbReference type="SUPFAM" id="SSF52540">
    <property type="entry name" value="P-loop containing nucleoside triphosphate hydrolases"/>
    <property type="match status" value="1"/>
</dbReference>
<evidence type="ECO:0000256" key="1">
    <source>
        <dbReference type="ARBA" id="ARBA00022448"/>
    </source>
</evidence>
<dbReference type="InterPro" id="IPR003439">
    <property type="entry name" value="ABC_transporter-like_ATP-bd"/>
</dbReference>
<dbReference type="Gene3D" id="3.30.70.260">
    <property type="match status" value="1"/>
</dbReference>
<dbReference type="Pfam" id="PF00005">
    <property type="entry name" value="ABC_tran"/>
    <property type="match status" value="1"/>
</dbReference>
<dbReference type="CDD" id="cd03258">
    <property type="entry name" value="ABC_MetN_methionine_transporter"/>
    <property type="match status" value="1"/>
</dbReference>
<evidence type="ECO:0000259" key="8">
    <source>
        <dbReference type="PROSITE" id="PS50893"/>
    </source>
</evidence>
<dbReference type="SUPFAM" id="SSF55021">
    <property type="entry name" value="ACT-like"/>
    <property type="match status" value="1"/>
</dbReference>
<dbReference type="InterPro" id="IPR017871">
    <property type="entry name" value="ABC_transporter-like_CS"/>
</dbReference>
<dbReference type="InterPro" id="IPR003593">
    <property type="entry name" value="AAA+_ATPase"/>
</dbReference>
<dbReference type="PROSITE" id="PS00211">
    <property type="entry name" value="ABC_TRANSPORTER_1"/>
    <property type="match status" value="1"/>
</dbReference>
<dbReference type="InterPro" id="IPR045865">
    <property type="entry name" value="ACT-like_dom_sf"/>
</dbReference>
<evidence type="ECO:0000313" key="10">
    <source>
        <dbReference type="Proteomes" id="UP001500866"/>
    </source>
</evidence>
<keyword evidence="7" id="KW-0472">Membrane</keyword>
<reference evidence="10" key="1">
    <citation type="journal article" date="2019" name="Int. J. Syst. Evol. Microbiol.">
        <title>The Global Catalogue of Microorganisms (GCM) 10K type strain sequencing project: providing services to taxonomists for standard genome sequencing and annotation.</title>
        <authorList>
            <consortium name="The Broad Institute Genomics Platform"/>
            <consortium name="The Broad Institute Genome Sequencing Center for Infectious Disease"/>
            <person name="Wu L."/>
            <person name="Ma J."/>
        </authorList>
    </citation>
    <scope>NUCLEOTIDE SEQUENCE [LARGE SCALE GENOMIC DNA]</scope>
    <source>
        <strain evidence="10">JCM 15395</strain>
    </source>
</reference>
<keyword evidence="3" id="KW-0547">Nucleotide-binding</keyword>
<evidence type="ECO:0000313" key="9">
    <source>
        <dbReference type="EMBL" id="GAA0591355.1"/>
    </source>
</evidence>
<keyword evidence="10" id="KW-1185">Reference proteome</keyword>
<dbReference type="RefSeq" id="WP_343809851.1">
    <property type="nucleotide sequence ID" value="NZ_BAAADS010000001.1"/>
</dbReference>
<dbReference type="Proteomes" id="UP001500866">
    <property type="component" value="Unassembled WGS sequence"/>
</dbReference>
<comment type="caution">
    <text evidence="9">The sequence shown here is derived from an EMBL/GenBank/DDBJ whole genome shotgun (WGS) entry which is preliminary data.</text>
</comment>
<dbReference type="Pfam" id="PF09383">
    <property type="entry name" value="NIL"/>
    <property type="match status" value="1"/>
</dbReference>
<accession>A0ABP3QI33</accession>
<dbReference type="Gene3D" id="3.40.50.300">
    <property type="entry name" value="P-loop containing nucleotide triphosphate hydrolases"/>
    <property type="match status" value="1"/>
</dbReference>
<keyword evidence="5" id="KW-1278">Translocase</keyword>
<dbReference type="SMART" id="SM00930">
    <property type="entry name" value="NIL"/>
    <property type="match status" value="1"/>
</dbReference>
<keyword evidence="2" id="KW-1003">Cell membrane</keyword>
<evidence type="ECO:0000256" key="2">
    <source>
        <dbReference type="ARBA" id="ARBA00022475"/>
    </source>
</evidence>
<feature type="domain" description="ABC transporter" evidence="8">
    <location>
        <begin position="2"/>
        <end position="241"/>
    </location>
</feature>
<dbReference type="InterPro" id="IPR050086">
    <property type="entry name" value="MetN_ABC_transporter-like"/>
</dbReference>
<evidence type="ECO:0000256" key="3">
    <source>
        <dbReference type="ARBA" id="ARBA00022741"/>
    </source>
</evidence>
<sequence length="346" mass="38178">MIQLEHISKVFDGKKGQTQALKNVSLSVQKGEIFGVIGYSGAGKSTLVRCVNLLERPTEGRIMINDRDLTTLSNAQLNESRRKIGMIFQGFNLLSTATVYQNIFLPLKLTGVSKKEANERVVKYLRIVGLEDKQEAYPAQLSGGQKQRVAIARALAHEPEVLLSDEATSALDPDTTEAILDLLLKINRELNITILLITHEMHVIQKVCDHVAVMENGEVIESGSVLDIFTDPQHTTTKRFTSSLFKGDVPQDLLESLEQRGSVVTLSFVGNSSEEPALAAVSKKFDVYPNILSGNITQLKDQPFGRLVVFFEGNNDETTLAINYLESVGVKVEGVDKSVRSDYRVS</sequence>
<dbReference type="SMART" id="SM00382">
    <property type="entry name" value="AAA"/>
    <property type="match status" value="1"/>
</dbReference>
<proteinExistence type="predicted"/>
<protein>
    <submittedName>
        <fullName evidence="9">ATP-binding cassette domain-containing protein</fullName>
    </submittedName>
</protein>
<dbReference type="InterPro" id="IPR018449">
    <property type="entry name" value="NIL_domain"/>
</dbReference>
<name>A0ABP3QI33_9BACI</name>
<dbReference type="GO" id="GO:0005524">
    <property type="term" value="F:ATP binding"/>
    <property type="evidence" value="ECO:0007669"/>
    <property type="project" value="UniProtKB-KW"/>
</dbReference>
<dbReference type="InterPro" id="IPR027417">
    <property type="entry name" value="P-loop_NTPase"/>
</dbReference>
<evidence type="ECO:0000256" key="6">
    <source>
        <dbReference type="ARBA" id="ARBA00022970"/>
    </source>
</evidence>
<keyword evidence="1" id="KW-0813">Transport</keyword>
<organism evidence="9 10">
    <name type="scientific">Virgibacillus siamensis</name>
    <dbReference type="NCBI Taxonomy" id="480071"/>
    <lineage>
        <taxon>Bacteria</taxon>
        <taxon>Bacillati</taxon>
        <taxon>Bacillota</taxon>
        <taxon>Bacilli</taxon>
        <taxon>Bacillales</taxon>
        <taxon>Bacillaceae</taxon>
        <taxon>Virgibacillus</taxon>
    </lineage>
</organism>
<dbReference type="EMBL" id="BAAADS010000001">
    <property type="protein sequence ID" value="GAA0591355.1"/>
    <property type="molecule type" value="Genomic_DNA"/>
</dbReference>
<gene>
    <name evidence="9" type="ORF">GCM10009001_04280</name>
</gene>
<dbReference type="InterPro" id="IPR041701">
    <property type="entry name" value="MetN_ABC"/>
</dbReference>
<dbReference type="PANTHER" id="PTHR43166">
    <property type="entry name" value="AMINO ACID IMPORT ATP-BINDING PROTEIN"/>
    <property type="match status" value="1"/>
</dbReference>
<evidence type="ECO:0000256" key="5">
    <source>
        <dbReference type="ARBA" id="ARBA00022967"/>
    </source>
</evidence>
<keyword evidence="6" id="KW-0029">Amino-acid transport</keyword>
<evidence type="ECO:0000256" key="4">
    <source>
        <dbReference type="ARBA" id="ARBA00022840"/>
    </source>
</evidence>
<dbReference type="PANTHER" id="PTHR43166:SF30">
    <property type="entry name" value="METHIONINE IMPORT ATP-BINDING PROTEIN METN"/>
    <property type="match status" value="1"/>
</dbReference>
<dbReference type="PROSITE" id="PS50893">
    <property type="entry name" value="ABC_TRANSPORTER_2"/>
    <property type="match status" value="1"/>
</dbReference>
<evidence type="ECO:0000256" key="7">
    <source>
        <dbReference type="ARBA" id="ARBA00023136"/>
    </source>
</evidence>